<protein>
    <recommendedName>
        <fullName evidence="4">SPOR domain-containing protein</fullName>
    </recommendedName>
</protein>
<evidence type="ECO:0000256" key="1">
    <source>
        <dbReference type="SAM" id="MobiDB-lite"/>
    </source>
</evidence>
<dbReference type="OrthoDB" id="3268477at2"/>
<sequence>MSDQQWYFDTSSGEVTQGKTSGWDNRMGPYPSRDEAEHALQIARERTKAADEWDED</sequence>
<feature type="compositionally biased region" description="Polar residues" evidence="1">
    <location>
        <begin position="1"/>
        <end position="23"/>
    </location>
</feature>
<organism evidence="2 3">
    <name type="scientific">Corynebacterium glyciniphilum AJ 3170</name>
    <dbReference type="NCBI Taxonomy" id="1404245"/>
    <lineage>
        <taxon>Bacteria</taxon>
        <taxon>Bacillati</taxon>
        <taxon>Actinomycetota</taxon>
        <taxon>Actinomycetes</taxon>
        <taxon>Mycobacteriales</taxon>
        <taxon>Corynebacteriaceae</taxon>
        <taxon>Corynebacterium</taxon>
    </lineage>
</organism>
<evidence type="ECO:0008006" key="4">
    <source>
        <dbReference type="Google" id="ProtNLM"/>
    </source>
</evidence>
<evidence type="ECO:0000313" key="2">
    <source>
        <dbReference type="EMBL" id="AHW64458.1"/>
    </source>
</evidence>
<dbReference type="STRING" id="1404245.CGLY_10065"/>
<keyword evidence="3" id="KW-1185">Reference proteome</keyword>
<name>X5DMV0_9CORY</name>
<dbReference type="Proteomes" id="UP000023703">
    <property type="component" value="Chromosome"/>
</dbReference>
<proteinExistence type="predicted"/>
<dbReference type="AlphaFoldDB" id="X5DMV0"/>
<accession>X5DMV0</accession>
<gene>
    <name evidence="2" type="ORF">CGLY_10065</name>
</gene>
<reference evidence="2 3" key="1">
    <citation type="journal article" date="2015" name="Int. J. Syst. Evol. Microbiol.">
        <title>Revisiting Corynebacterium glyciniphilum (ex Kubota et al., 1972) sp. nov., nom. rev., isolated from putrefied banana.</title>
        <authorList>
            <person name="Al-Dilaimi A."/>
            <person name="Bednarz H."/>
            <person name="Lomker A."/>
            <person name="Niehaus K."/>
            <person name="Kalinowski J."/>
            <person name="Ruckert C."/>
        </authorList>
    </citation>
    <scope>NUCLEOTIDE SEQUENCE [LARGE SCALE GENOMIC DNA]</scope>
    <source>
        <strain evidence="2">AJ 3170</strain>
    </source>
</reference>
<dbReference type="eggNOG" id="ENOG5033BD3">
    <property type="taxonomic scope" value="Bacteria"/>
</dbReference>
<dbReference type="KEGG" id="cgy:CGLY_10065"/>
<dbReference type="HOGENOM" id="CLU_191180_2_2_11"/>
<feature type="region of interest" description="Disordered" evidence="1">
    <location>
        <begin position="1"/>
        <end position="32"/>
    </location>
</feature>
<evidence type="ECO:0000313" key="3">
    <source>
        <dbReference type="Proteomes" id="UP000023703"/>
    </source>
</evidence>
<dbReference type="EMBL" id="CP006842">
    <property type="protein sequence ID" value="AHW64458.1"/>
    <property type="molecule type" value="Genomic_DNA"/>
</dbReference>
<dbReference type="RefSeq" id="WP_144313665.1">
    <property type="nucleotide sequence ID" value="NZ_CP006842.1"/>
</dbReference>